<sequence length="858" mass="94912">MSVTWGIHNDRIPAAELVAGGFVSMGWDEMDDLRGIGNDQSAIKSALAACHPEANAGSIAAWAGNLRRFAFEVADGDLVVAPSRQSSVFNIGRVAGPYEYHGDVPGHRHRRPVEWLVRDAPKVAFSQAALNELGSIRTLFRVRKNVQEFQDAVEFGVPDVARDSSTKTRPTNELIRYGLLQRTVLEVLRDRGVTRRREILEEVPKRIQLTGAELKTTGHGRSRYESAIVWGSVDMIAAGWLEKLPDGWSLTDTGRQVLEETPSTVDLSELSRAAYQQARTAKRARTGRFTTDRYPLIDEAVKLIGEGEWVTYSDIATVTGSNPSAVSEYVHQEALGLEGHHRVVPAGRAPNRDDLREALAAEGVRFDDHGLPDPQKQVRLEDLREEMDQRGLLPTVPRRAWMVRGSSGSGRDLVTDWLASGTTTLAATSLRAVAPGIGRDQLKQFVDEDYAHASYDLRGEKVDDFHAFLTRMQEGHLVVAVDSNRLYIGTLTERVEQHPAAASGAVLTRGVSWADADGVDLGDIPPGLRARLKIQRDVVDLTQQLETLEALLDAEESQRPAPEITELELPGATPELARALHVPQDWLQECFDLLSDRPQMIFYGPPGTGKTYLAQAIGKHLAGDNVRLVQFHPAYSYEDFFEGYRPQPDGGFALKPGPLRKIVSQAKENPNDPYVLIIDEINRGNLAKVFGELYFLLEYRTENVELLYADEEFNLPENVFIIGTMNTADRSIALVDAAMRRRFSFLPLHPSETPTRGILRSWLAATGRPGRVADLLDELNRRIEDPDFKIGPSYLMRDAVHRDDGLARAWRTTILPLLEEHHFGELDAASVAARYGLPAVAGAVDAVVEPVDASPGTD</sequence>
<gene>
    <name evidence="3" type="ORF">ACFSDA_03220</name>
</gene>
<name>A0ABW4PUW6_9MICO</name>
<proteinExistence type="predicted"/>
<keyword evidence="4" id="KW-1185">Reference proteome</keyword>
<feature type="coiled-coil region" evidence="1">
    <location>
        <begin position="531"/>
        <end position="558"/>
    </location>
</feature>
<dbReference type="InterPro" id="IPR011704">
    <property type="entry name" value="ATPase_dyneun-rel_AAA"/>
</dbReference>
<dbReference type="InterPro" id="IPR027417">
    <property type="entry name" value="P-loop_NTPase"/>
</dbReference>
<dbReference type="PANTHER" id="PTHR37291:SF1">
    <property type="entry name" value="TYPE IV METHYL-DIRECTED RESTRICTION ENZYME ECOKMCRB SUBUNIT"/>
    <property type="match status" value="1"/>
</dbReference>
<evidence type="ECO:0000313" key="3">
    <source>
        <dbReference type="EMBL" id="MFD1834077.1"/>
    </source>
</evidence>
<comment type="caution">
    <text evidence="3">The sequence shown here is derived from an EMBL/GenBank/DDBJ whole genome shotgun (WGS) entry which is preliminary data.</text>
</comment>
<dbReference type="Gene3D" id="1.10.10.10">
    <property type="entry name" value="Winged helix-like DNA-binding domain superfamily/Winged helix DNA-binding domain"/>
    <property type="match status" value="1"/>
</dbReference>
<evidence type="ECO:0000256" key="1">
    <source>
        <dbReference type="SAM" id="Coils"/>
    </source>
</evidence>
<reference evidence="4" key="1">
    <citation type="journal article" date="2019" name="Int. J. Syst. Evol. Microbiol.">
        <title>The Global Catalogue of Microorganisms (GCM) 10K type strain sequencing project: providing services to taxonomists for standard genome sequencing and annotation.</title>
        <authorList>
            <consortium name="The Broad Institute Genomics Platform"/>
            <consortium name="The Broad Institute Genome Sequencing Center for Infectious Disease"/>
            <person name="Wu L."/>
            <person name="Ma J."/>
        </authorList>
    </citation>
    <scope>NUCLEOTIDE SEQUENCE [LARGE SCALE GENOMIC DNA]</scope>
    <source>
        <strain evidence="4">JCM 11650</strain>
    </source>
</reference>
<dbReference type="InterPro" id="IPR003593">
    <property type="entry name" value="AAA+_ATPase"/>
</dbReference>
<dbReference type="InterPro" id="IPR036388">
    <property type="entry name" value="WH-like_DNA-bd_sf"/>
</dbReference>
<dbReference type="SUPFAM" id="SSF52540">
    <property type="entry name" value="P-loop containing nucleoside triphosphate hydrolases"/>
    <property type="match status" value="1"/>
</dbReference>
<dbReference type="Proteomes" id="UP001597280">
    <property type="component" value="Unassembled WGS sequence"/>
</dbReference>
<dbReference type="RefSeq" id="WP_343903517.1">
    <property type="nucleotide sequence ID" value="NZ_BAAAIS010000002.1"/>
</dbReference>
<dbReference type="EMBL" id="JBHUFL010000002">
    <property type="protein sequence ID" value="MFD1834077.1"/>
    <property type="molecule type" value="Genomic_DNA"/>
</dbReference>
<feature type="domain" description="AAA+ ATPase" evidence="2">
    <location>
        <begin position="596"/>
        <end position="753"/>
    </location>
</feature>
<dbReference type="Gene3D" id="3.40.50.300">
    <property type="entry name" value="P-loop containing nucleotide triphosphate hydrolases"/>
    <property type="match status" value="1"/>
</dbReference>
<accession>A0ABW4PUW6</accession>
<dbReference type="InterPro" id="IPR025745">
    <property type="entry name" value="Mrr-like_N_dom"/>
</dbReference>
<dbReference type="CDD" id="cd00009">
    <property type="entry name" value="AAA"/>
    <property type="match status" value="1"/>
</dbReference>
<dbReference type="PANTHER" id="PTHR37291">
    <property type="entry name" value="5-METHYLCYTOSINE-SPECIFIC RESTRICTION ENZYME B"/>
    <property type="match status" value="1"/>
</dbReference>
<dbReference type="InterPro" id="IPR052934">
    <property type="entry name" value="Methyl-DNA_Rec/Restrict_Enz"/>
</dbReference>
<organism evidence="3 4">
    <name type="scientific">Brachybacterium rhamnosum</name>
    <dbReference type="NCBI Taxonomy" id="173361"/>
    <lineage>
        <taxon>Bacteria</taxon>
        <taxon>Bacillati</taxon>
        <taxon>Actinomycetota</taxon>
        <taxon>Actinomycetes</taxon>
        <taxon>Micrococcales</taxon>
        <taxon>Dermabacteraceae</taxon>
        <taxon>Brachybacterium</taxon>
    </lineage>
</organism>
<dbReference type="SMART" id="SM00382">
    <property type="entry name" value="AAA"/>
    <property type="match status" value="1"/>
</dbReference>
<protein>
    <submittedName>
        <fullName evidence="3">AAA family ATPase</fullName>
    </submittedName>
</protein>
<keyword evidence="1" id="KW-0175">Coiled coil</keyword>
<dbReference type="Pfam" id="PF14338">
    <property type="entry name" value="Mrr_N"/>
    <property type="match status" value="1"/>
</dbReference>
<evidence type="ECO:0000313" key="4">
    <source>
        <dbReference type="Proteomes" id="UP001597280"/>
    </source>
</evidence>
<evidence type="ECO:0000259" key="2">
    <source>
        <dbReference type="SMART" id="SM00382"/>
    </source>
</evidence>
<dbReference type="Pfam" id="PF07728">
    <property type="entry name" value="AAA_5"/>
    <property type="match status" value="1"/>
</dbReference>